<comment type="caution">
    <text evidence="1">The sequence shown here is derived from an EMBL/GenBank/DDBJ whole genome shotgun (WGS) entry which is preliminary data.</text>
</comment>
<accession>A0A7J8W069</accession>
<dbReference type="Proteomes" id="UP000593573">
    <property type="component" value="Unassembled WGS sequence"/>
</dbReference>
<sequence length="42" mass="5007">MVMDLSAEQIIFWKDKLVGQSSKFNRNRLEEKEDFDLMEGDI</sequence>
<dbReference type="EMBL" id="JABFAB010000013">
    <property type="protein sequence ID" value="MBA0668252.1"/>
    <property type="molecule type" value="Genomic_DNA"/>
</dbReference>
<dbReference type="AlphaFoldDB" id="A0A7J8W069"/>
<dbReference type="OrthoDB" id="994333at2759"/>
<evidence type="ECO:0000313" key="1">
    <source>
        <dbReference type="EMBL" id="MBA0668252.1"/>
    </source>
</evidence>
<evidence type="ECO:0000313" key="2">
    <source>
        <dbReference type="Proteomes" id="UP000593573"/>
    </source>
</evidence>
<name>A0A7J8W069_9ROSI</name>
<keyword evidence="2" id="KW-1185">Reference proteome</keyword>
<protein>
    <submittedName>
        <fullName evidence="1">Uncharacterized protein</fullName>
    </submittedName>
</protein>
<gene>
    <name evidence="1" type="ORF">Goklo_001185</name>
</gene>
<reference evidence="1 2" key="1">
    <citation type="journal article" date="2019" name="Genome Biol. Evol.">
        <title>Insights into the evolution of the New World diploid cottons (Gossypium, subgenus Houzingenia) based on genome sequencing.</title>
        <authorList>
            <person name="Grover C.E."/>
            <person name="Arick M.A. 2nd"/>
            <person name="Thrash A."/>
            <person name="Conover J.L."/>
            <person name="Sanders W.S."/>
            <person name="Peterson D.G."/>
            <person name="Frelichowski J.E."/>
            <person name="Scheffler J.A."/>
            <person name="Scheffler B.E."/>
            <person name="Wendel J.F."/>
        </authorList>
    </citation>
    <scope>NUCLEOTIDE SEQUENCE [LARGE SCALE GENOMIC DNA]</scope>
    <source>
        <strain evidence="1">57</strain>
        <tissue evidence="1">Leaf</tissue>
    </source>
</reference>
<proteinExistence type="predicted"/>
<organism evidence="1 2">
    <name type="scientific">Gossypium klotzschianum</name>
    <dbReference type="NCBI Taxonomy" id="34286"/>
    <lineage>
        <taxon>Eukaryota</taxon>
        <taxon>Viridiplantae</taxon>
        <taxon>Streptophyta</taxon>
        <taxon>Embryophyta</taxon>
        <taxon>Tracheophyta</taxon>
        <taxon>Spermatophyta</taxon>
        <taxon>Magnoliopsida</taxon>
        <taxon>eudicotyledons</taxon>
        <taxon>Gunneridae</taxon>
        <taxon>Pentapetalae</taxon>
        <taxon>rosids</taxon>
        <taxon>malvids</taxon>
        <taxon>Malvales</taxon>
        <taxon>Malvaceae</taxon>
        <taxon>Malvoideae</taxon>
        <taxon>Gossypium</taxon>
    </lineage>
</organism>